<dbReference type="EMBL" id="CP014672">
    <property type="protein sequence ID" value="ANW98686.1"/>
    <property type="molecule type" value="Genomic_DNA"/>
</dbReference>
<evidence type="ECO:0000313" key="2">
    <source>
        <dbReference type="Proteomes" id="UP000092971"/>
    </source>
</evidence>
<accession>A0A1B1YD43</accession>
<reference evidence="1 2" key="1">
    <citation type="submission" date="2016-02" db="EMBL/GenBank/DDBJ databases">
        <title>Comparison of Clostridium stercorarium subspecies using comparative genomics and transcriptomics.</title>
        <authorList>
            <person name="Schellenberg J."/>
            <person name="Thallinger G."/>
            <person name="Levin D.B."/>
            <person name="Zhang X."/>
            <person name="Alvare G."/>
            <person name="Fristensky B."/>
            <person name="Sparling R."/>
        </authorList>
    </citation>
    <scope>NUCLEOTIDE SEQUENCE [LARGE SCALE GENOMIC DNA]</scope>
    <source>
        <strain evidence="1 2">DSM 2910</strain>
    </source>
</reference>
<evidence type="ECO:0000313" key="1">
    <source>
        <dbReference type="EMBL" id="ANW98686.1"/>
    </source>
</evidence>
<organism evidence="1 2">
    <name type="scientific">Thermoclostridium stercorarium subsp. thermolacticum DSM 2910</name>
    <dbReference type="NCBI Taxonomy" id="1121336"/>
    <lineage>
        <taxon>Bacteria</taxon>
        <taxon>Bacillati</taxon>
        <taxon>Bacillota</taxon>
        <taxon>Clostridia</taxon>
        <taxon>Eubacteriales</taxon>
        <taxon>Oscillospiraceae</taxon>
        <taxon>Thermoclostridium</taxon>
    </lineage>
</organism>
<name>A0A1B1YD43_THEST</name>
<protein>
    <recommendedName>
        <fullName evidence="3">Twitching motility protein PilT</fullName>
    </recommendedName>
</protein>
<gene>
    <name evidence="1" type="ORF">CSTERTH_06410</name>
</gene>
<dbReference type="AlphaFoldDB" id="A0A1B1YD43"/>
<proteinExistence type="predicted"/>
<dbReference type="RefSeq" id="WP_015359028.1">
    <property type="nucleotide sequence ID" value="NZ_CP014672.1"/>
</dbReference>
<evidence type="ECO:0008006" key="3">
    <source>
        <dbReference type="Google" id="ProtNLM"/>
    </source>
</evidence>
<sequence length="136" mass="15658">MIKVVFGTKGVGKTKYLIEDAHSIVDNIHGHVIFIDSDDELITALRHEIRFVNIKEFNIENLSSFYGFICGLIASDYDIAALYIDRLDLIAEPNPDYQLFFEKIKELHDKFNIRLVFSISGNIKDIPDFITKEYAL</sequence>
<dbReference type="Proteomes" id="UP000092971">
    <property type="component" value="Chromosome"/>
</dbReference>
<dbReference type="OrthoDB" id="1953676at2"/>